<name>H6X4M9_9CAUD</name>
<evidence type="ECO:0000313" key="1">
    <source>
        <dbReference type="EMBL" id="AFA44695.1"/>
    </source>
</evidence>
<organism evidence="1 2">
    <name type="scientific">Klebsiella phage vB_KleM_RaK2</name>
    <dbReference type="NCBI Taxonomy" id="1147094"/>
    <lineage>
        <taxon>Viruses</taxon>
        <taxon>Duplodnaviria</taxon>
        <taxon>Heunggongvirae</taxon>
        <taxon>Uroviricota</taxon>
        <taxon>Caudoviricetes</taxon>
        <taxon>Alcyoneusvirus</taxon>
        <taxon>Alcyoneusvirus RaK2</taxon>
    </lineage>
</organism>
<evidence type="ECO:0000313" key="2">
    <source>
        <dbReference type="Proteomes" id="UP000007524"/>
    </source>
</evidence>
<keyword evidence="2" id="KW-1185">Reference proteome</keyword>
<dbReference type="Proteomes" id="UP000007524">
    <property type="component" value="Segment"/>
</dbReference>
<protein>
    <submittedName>
        <fullName evidence="1">Uncharacterized protein</fullName>
    </submittedName>
</protein>
<sequence>MNCEYKKSKHITDSLVKLIKSILNGAIDGRLNYDDSDDIINVTLKSNKKSYRNLFSTGWYYSEYLLEDNSSLGYSETHYFAFDPNDSSLVVTIRTCNGKRTREKINTSGLNIDTEEGWFQYSTLYDDTELFAIMLWCAFKKENFPSCLVEFSEFFKYLEETNAII</sequence>
<dbReference type="GeneID" id="14013010"/>
<dbReference type="RefSeq" id="YP_007007577.1">
    <property type="nucleotide sequence ID" value="NC_019526.1"/>
</dbReference>
<proteinExistence type="predicted"/>
<gene>
    <name evidence="1" type="ORF">RaK2_00422</name>
</gene>
<dbReference type="EMBL" id="JQ513383">
    <property type="protein sequence ID" value="AFA44695.1"/>
    <property type="molecule type" value="Genomic_DNA"/>
</dbReference>
<accession>H6X4M9</accession>
<reference evidence="1 2" key="1">
    <citation type="journal article" date="2012" name="J. Virol.">
        <title>Genome of Klebsiella sp.-Infecting Bacteriophage vB_KleM_RaK2.</title>
        <authorList>
            <person name="Simoliunas E."/>
            <person name="Kaliniene L."/>
            <person name="Truncaite L."/>
            <person name="Klausa V."/>
            <person name="Zajanckauskaite A."/>
            <person name="Meskys R."/>
        </authorList>
    </citation>
    <scope>NUCLEOTIDE SEQUENCE [LARGE SCALE GENOMIC DNA]</scope>
</reference>
<dbReference type="KEGG" id="vg:14013010"/>